<gene>
    <name evidence="3" type="ORF">L596_026755</name>
</gene>
<evidence type="ECO:0000256" key="1">
    <source>
        <dbReference type="SAM" id="MobiDB-lite"/>
    </source>
</evidence>
<proteinExistence type="predicted"/>
<feature type="transmembrane region" description="Helical" evidence="2">
    <location>
        <begin position="111"/>
        <end position="130"/>
    </location>
</feature>
<feature type="transmembrane region" description="Helical" evidence="2">
    <location>
        <begin position="83"/>
        <end position="104"/>
    </location>
</feature>
<dbReference type="EMBL" id="AZBU02000010">
    <property type="protein sequence ID" value="TKR62846.1"/>
    <property type="molecule type" value="Genomic_DNA"/>
</dbReference>
<evidence type="ECO:0000256" key="2">
    <source>
        <dbReference type="SAM" id="Phobius"/>
    </source>
</evidence>
<sequence>MTAIGCCDSLAMVVQIYLGIRVAVRSNMSHSLDPSTLSKKAPVSENVILSFINSIMLSAVFMYPVLAFNRLIVITDFVRLPSWVYIVSMGMALSYTPIYVFLVIGLSGGTFFWDALMAPIIMPALINLIYVRIETYLTYFAYGSCLIIYVLIFVYLISQRLKMTIFQTKQMLKQEVVLLLQSFLTFACGLILLILSMIPSTMQSYKEIAWRNFFVILYSGGLNPLIYLVTNSELRSVIKNPRLMFKQKSSVVAFVSKKSSSNKAVSPLFVKRTKYKSSSPSRGTPEAHAGSSASLQSAAVKFAAAPPAKPHASTTVSQLQAKGSA</sequence>
<keyword evidence="4" id="KW-1185">Reference proteome</keyword>
<feature type="compositionally biased region" description="Low complexity" evidence="1">
    <location>
        <begin position="303"/>
        <end position="312"/>
    </location>
</feature>
<keyword evidence="2" id="KW-1133">Transmembrane helix</keyword>
<feature type="transmembrane region" description="Helical" evidence="2">
    <location>
        <begin position="136"/>
        <end position="157"/>
    </location>
</feature>
<comment type="caution">
    <text evidence="3">The sequence shown here is derived from an EMBL/GenBank/DDBJ whole genome shotgun (WGS) entry which is preliminary data.</text>
</comment>
<feature type="transmembrane region" description="Helical" evidence="2">
    <location>
        <begin position="47"/>
        <end position="68"/>
    </location>
</feature>
<feature type="compositionally biased region" description="Polar residues" evidence="1">
    <location>
        <begin position="313"/>
        <end position="325"/>
    </location>
</feature>
<dbReference type="SUPFAM" id="SSF81321">
    <property type="entry name" value="Family A G protein-coupled receptor-like"/>
    <property type="match status" value="1"/>
</dbReference>
<name>A0A4U5M2B3_STECR</name>
<dbReference type="Proteomes" id="UP000298663">
    <property type="component" value="Unassembled WGS sequence"/>
</dbReference>
<feature type="transmembrane region" description="Helical" evidence="2">
    <location>
        <begin position="210"/>
        <end position="229"/>
    </location>
</feature>
<evidence type="ECO:0000313" key="3">
    <source>
        <dbReference type="EMBL" id="TKR62846.1"/>
    </source>
</evidence>
<accession>A0A4U5M2B3</accession>
<keyword evidence="2" id="KW-0812">Transmembrane</keyword>
<organism evidence="3 4">
    <name type="scientific">Steinernema carpocapsae</name>
    <name type="common">Entomopathogenic nematode</name>
    <dbReference type="NCBI Taxonomy" id="34508"/>
    <lineage>
        <taxon>Eukaryota</taxon>
        <taxon>Metazoa</taxon>
        <taxon>Ecdysozoa</taxon>
        <taxon>Nematoda</taxon>
        <taxon>Chromadorea</taxon>
        <taxon>Rhabditida</taxon>
        <taxon>Tylenchina</taxon>
        <taxon>Panagrolaimomorpha</taxon>
        <taxon>Strongyloidoidea</taxon>
        <taxon>Steinernematidae</taxon>
        <taxon>Steinernema</taxon>
    </lineage>
</organism>
<keyword evidence="2" id="KW-0472">Membrane</keyword>
<feature type="region of interest" description="Disordered" evidence="1">
    <location>
        <begin position="303"/>
        <end position="325"/>
    </location>
</feature>
<reference evidence="3 4" key="1">
    <citation type="journal article" date="2015" name="Genome Biol.">
        <title>Comparative genomics of Steinernema reveals deeply conserved gene regulatory networks.</title>
        <authorList>
            <person name="Dillman A.R."/>
            <person name="Macchietto M."/>
            <person name="Porter C.F."/>
            <person name="Rogers A."/>
            <person name="Williams B."/>
            <person name="Antoshechkin I."/>
            <person name="Lee M.M."/>
            <person name="Goodwin Z."/>
            <person name="Lu X."/>
            <person name="Lewis E.E."/>
            <person name="Goodrich-Blair H."/>
            <person name="Stock S.P."/>
            <person name="Adams B.J."/>
            <person name="Sternberg P.W."/>
            <person name="Mortazavi A."/>
        </authorList>
    </citation>
    <scope>NUCLEOTIDE SEQUENCE [LARGE SCALE GENOMIC DNA]</scope>
    <source>
        <strain evidence="3 4">ALL</strain>
    </source>
</reference>
<evidence type="ECO:0000313" key="4">
    <source>
        <dbReference type="Proteomes" id="UP000298663"/>
    </source>
</evidence>
<protein>
    <submittedName>
        <fullName evidence="3">Uncharacterized protein</fullName>
    </submittedName>
</protein>
<feature type="transmembrane region" description="Helical" evidence="2">
    <location>
        <begin position="177"/>
        <end position="198"/>
    </location>
</feature>
<dbReference type="AlphaFoldDB" id="A0A4U5M2B3"/>
<reference evidence="3 4" key="2">
    <citation type="journal article" date="2019" name="G3 (Bethesda)">
        <title>Hybrid Assembly of the Genome of the Entomopathogenic Nematode Steinernema carpocapsae Identifies the X-Chromosome.</title>
        <authorList>
            <person name="Serra L."/>
            <person name="Macchietto M."/>
            <person name="Macias-Munoz A."/>
            <person name="McGill C.J."/>
            <person name="Rodriguez I.M."/>
            <person name="Rodriguez B."/>
            <person name="Murad R."/>
            <person name="Mortazavi A."/>
        </authorList>
    </citation>
    <scope>NUCLEOTIDE SEQUENCE [LARGE SCALE GENOMIC DNA]</scope>
    <source>
        <strain evidence="3 4">ALL</strain>
    </source>
</reference>